<evidence type="ECO:0000256" key="3">
    <source>
        <dbReference type="ARBA" id="ARBA00023002"/>
    </source>
</evidence>
<dbReference type="PANTHER" id="PTHR43217:SF1">
    <property type="entry name" value="SUCCINATE SEMIALDEHYDE DEHYDROGENASE [NAD(P)+] SAD"/>
    <property type="match status" value="1"/>
</dbReference>
<accession>A0A437MZK5</accession>
<dbReference type="InterPro" id="IPR044148">
    <property type="entry name" value="ALDH_GabD1-like"/>
</dbReference>
<evidence type="ECO:0000256" key="1">
    <source>
        <dbReference type="ARBA" id="ARBA00009986"/>
    </source>
</evidence>
<evidence type="ECO:0000256" key="2">
    <source>
        <dbReference type="ARBA" id="ARBA00022857"/>
    </source>
</evidence>
<dbReference type="Gene3D" id="3.40.605.10">
    <property type="entry name" value="Aldehyde Dehydrogenase, Chain A, domain 1"/>
    <property type="match status" value="1"/>
</dbReference>
<feature type="domain" description="Aldehyde dehydrogenase" evidence="4">
    <location>
        <begin position="5"/>
        <end position="452"/>
    </location>
</feature>
<keyword evidence="2" id="KW-0521">NADP</keyword>
<dbReference type="SUPFAM" id="SSF53720">
    <property type="entry name" value="ALDH-like"/>
    <property type="match status" value="1"/>
</dbReference>
<comment type="similarity">
    <text evidence="1">Belongs to the aldehyde dehydrogenase family.</text>
</comment>
<dbReference type="FunFam" id="3.40.605.10:FF:000012">
    <property type="entry name" value="NAD-dependent succinate-semialdehyde dehydrogenase"/>
    <property type="match status" value="1"/>
</dbReference>
<reference evidence="5 6" key="1">
    <citation type="submission" date="2019-01" db="EMBL/GenBank/DDBJ databases">
        <authorList>
            <person name="Chen W.-M."/>
        </authorList>
    </citation>
    <scope>NUCLEOTIDE SEQUENCE [LARGE SCALE GENOMIC DNA]</scope>
    <source>
        <strain evidence="5 6">YBJ-36</strain>
    </source>
</reference>
<evidence type="ECO:0000313" key="5">
    <source>
        <dbReference type="EMBL" id="RVU03110.1"/>
    </source>
</evidence>
<dbReference type="EMBL" id="SACK01000001">
    <property type="protein sequence ID" value="RVU03110.1"/>
    <property type="molecule type" value="Genomic_DNA"/>
</dbReference>
<protein>
    <submittedName>
        <fullName evidence="5">NAD-dependent succinate-semialdehyde dehydrogenase</fullName>
    </submittedName>
</protein>
<dbReference type="Gene3D" id="3.40.309.10">
    <property type="entry name" value="Aldehyde Dehydrogenase, Chain A, domain 2"/>
    <property type="match status" value="1"/>
</dbReference>
<dbReference type="Proteomes" id="UP000282759">
    <property type="component" value="Unassembled WGS sequence"/>
</dbReference>
<sequence>MDIFSVNPSNGKTIKKYTSHSDKQVEKKIKQTHTAWLNWRNSPRAERGRLLKAMASVLLERKDELSNLMALEMGKPLKQGIAEIEKCAAVCEYYAANAADFLKDQLIETDARKSFVTFQPLGIVLAIMPWNFPFWQVFRFLAPALAAGNCGLLKHASNVPGCALAIEDIVKAAGFPQHVFQTLLVGSDKVDAIIENKHIQAVTLTGSTGAGQKVAQKAGSLIKKTVLELGGSDAYVVLEDADLELAAETCVNSRLINAGQSCIAAKRFIVVKEVEKEFTRLFVEKMKAKKIGDPFEEGVDVGPQARIDLRDELHQQIKQAIKQGAKCVLGGEVPKGINAFYPPTVLTKVKEGNIAFEEELFGPVASIISAKDETDAIRLANKSVFGLGSAVFTKNISHGELIACTRLEAGSCFVNSQVKSDSRLPFGGIKQSGYGRELGLFGIHEFVNIKTVFIA</sequence>
<keyword evidence="6" id="KW-1185">Reference proteome</keyword>
<dbReference type="InterPro" id="IPR016160">
    <property type="entry name" value="Ald_DH_CS_CYS"/>
</dbReference>
<proteinExistence type="inferred from homology"/>
<dbReference type="InterPro" id="IPR015590">
    <property type="entry name" value="Aldehyde_DH_dom"/>
</dbReference>
<keyword evidence="3" id="KW-0560">Oxidoreductase</keyword>
<dbReference type="RefSeq" id="WP_127703475.1">
    <property type="nucleotide sequence ID" value="NZ_SACK01000001.1"/>
</dbReference>
<dbReference type="PROSITE" id="PS00070">
    <property type="entry name" value="ALDEHYDE_DEHYDR_CYS"/>
    <property type="match status" value="1"/>
</dbReference>
<dbReference type="InterPro" id="IPR016162">
    <property type="entry name" value="Ald_DH_N"/>
</dbReference>
<organism evidence="5 6">
    <name type="scientific">Mucilaginibacter limnophilus</name>
    <dbReference type="NCBI Taxonomy" id="1932778"/>
    <lineage>
        <taxon>Bacteria</taxon>
        <taxon>Pseudomonadati</taxon>
        <taxon>Bacteroidota</taxon>
        <taxon>Sphingobacteriia</taxon>
        <taxon>Sphingobacteriales</taxon>
        <taxon>Sphingobacteriaceae</taxon>
        <taxon>Mucilaginibacter</taxon>
    </lineage>
</organism>
<dbReference type="PANTHER" id="PTHR43217">
    <property type="entry name" value="SUCCINATE SEMIALDEHYDE DEHYDROGENASE [NAD(P)+] SAD"/>
    <property type="match status" value="1"/>
</dbReference>
<dbReference type="InterPro" id="IPR016161">
    <property type="entry name" value="Ald_DH/histidinol_DH"/>
</dbReference>
<dbReference type="InterPro" id="IPR016163">
    <property type="entry name" value="Ald_DH_C"/>
</dbReference>
<evidence type="ECO:0000259" key="4">
    <source>
        <dbReference type="Pfam" id="PF00171"/>
    </source>
</evidence>
<dbReference type="CDD" id="cd07100">
    <property type="entry name" value="ALDH_SSADH1_GabD1"/>
    <property type="match status" value="1"/>
</dbReference>
<dbReference type="Pfam" id="PF00171">
    <property type="entry name" value="Aldedh"/>
    <property type="match status" value="1"/>
</dbReference>
<dbReference type="InterPro" id="IPR047110">
    <property type="entry name" value="GABD/Sad-like"/>
</dbReference>
<evidence type="ECO:0000313" key="6">
    <source>
        <dbReference type="Proteomes" id="UP000282759"/>
    </source>
</evidence>
<comment type="caution">
    <text evidence="5">The sequence shown here is derived from an EMBL/GenBank/DDBJ whole genome shotgun (WGS) entry which is preliminary data.</text>
</comment>
<name>A0A437MZK5_9SPHI</name>
<dbReference type="OrthoDB" id="781568at2"/>
<dbReference type="GO" id="GO:0004777">
    <property type="term" value="F:succinate-semialdehyde dehydrogenase (NAD+) activity"/>
    <property type="evidence" value="ECO:0007669"/>
    <property type="project" value="TreeGrafter"/>
</dbReference>
<gene>
    <name evidence="5" type="ORF">EOD41_04025</name>
</gene>
<dbReference type="GO" id="GO:0004030">
    <property type="term" value="F:aldehyde dehydrogenase [NAD(P)+] activity"/>
    <property type="evidence" value="ECO:0007669"/>
    <property type="project" value="InterPro"/>
</dbReference>
<dbReference type="AlphaFoldDB" id="A0A437MZK5"/>